<dbReference type="EMBL" id="PGXC01000004">
    <property type="protein sequence ID" value="PKK90816.1"/>
    <property type="molecule type" value="Genomic_DNA"/>
</dbReference>
<proteinExistence type="predicted"/>
<name>A0A2N1PR57_9BACT</name>
<gene>
    <name evidence="2" type="ORF">CVV64_08020</name>
</gene>
<evidence type="ECO:0008006" key="4">
    <source>
        <dbReference type="Google" id="ProtNLM"/>
    </source>
</evidence>
<protein>
    <recommendedName>
        <fullName evidence="4">DUF4878 domain-containing protein</fullName>
    </recommendedName>
</protein>
<organism evidence="2 3">
    <name type="scientific">Candidatus Wallbacteria bacterium HGW-Wallbacteria-1</name>
    <dbReference type="NCBI Taxonomy" id="2013854"/>
    <lineage>
        <taxon>Bacteria</taxon>
        <taxon>Candidatus Walliibacteriota</taxon>
    </lineage>
</organism>
<evidence type="ECO:0000313" key="2">
    <source>
        <dbReference type="EMBL" id="PKK90816.1"/>
    </source>
</evidence>
<dbReference type="Proteomes" id="UP000233256">
    <property type="component" value="Unassembled WGS sequence"/>
</dbReference>
<feature type="signal peptide" evidence="1">
    <location>
        <begin position="1"/>
        <end position="26"/>
    </location>
</feature>
<comment type="caution">
    <text evidence="2">The sequence shown here is derived from an EMBL/GenBank/DDBJ whole genome shotgun (WGS) entry which is preliminary data.</text>
</comment>
<keyword evidence="1" id="KW-0732">Signal</keyword>
<accession>A0A2N1PR57</accession>
<sequence length="157" mass="17787">MKFMGTILKTFLLMALSMAIMISGCGQDSGSGKDGHSSKTSALQTEESRQTSAVFSYDTPAEIFRLAIKAMERGEFDKFREYHIIELRKSIDREYFDNQHNFFKTYGPVFEVTSEKVDGDDAVVDFLLKIEVDGETTSEAQKVEMKKKQGLWQISSL</sequence>
<evidence type="ECO:0000313" key="3">
    <source>
        <dbReference type="Proteomes" id="UP000233256"/>
    </source>
</evidence>
<dbReference type="AlphaFoldDB" id="A0A2N1PR57"/>
<evidence type="ECO:0000256" key="1">
    <source>
        <dbReference type="SAM" id="SignalP"/>
    </source>
</evidence>
<reference evidence="2 3" key="1">
    <citation type="journal article" date="2017" name="ISME J.">
        <title>Potential for microbial H2 and metal transformations associated with novel bacteria and archaea in deep terrestrial subsurface sediments.</title>
        <authorList>
            <person name="Hernsdorf A.W."/>
            <person name="Amano Y."/>
            <person name="Miyakawa K."/>
            <person name="Ise K."/>
            <person name="Suzuki Y."/>
            <person name="Anantharaman K."/>
            <person name="Probst A."/>
            <person name="Burstein D."/>
            <person name="Thomas B.C."/>
            <person name="Banfield J.F."/>
        </authorList>
    </citation>
    <scope>NUCLEOTIDE SEQUENCE [LARGE SCALE GENOMIC DNA]</scope>
    <source>
        <strain evidence="2">HGW-Wallbacteria-1</strain>
    </source>
</reference>
<feature type="chain" id="PRO_5014768076" description="DUF4878 domain-containing protein" evidence="1">
    <location>
        <begin position="27"/>
        <end position="157"/>
    </location>
</feature>
<dbReference type="PROSITE" id="PS51257">
    <property type="entry name" value="PROKAR_LIPOPROTEIN"/>
    <property type="match status" value="1"/>
</dbReference>